<accession>A0A9P0H2D3</accession>
<organism evidence="1 2">
    <name type="scientific">Nezara viridula</name>
    <name type="common">Southern green stink bug</name>
    <name type="synonym">Cimex viridulus</name>
    <dbReference type="NCBI Taxonomy" id="85310"/>
    <lineage>
        <taxon>Eukaryota</taxon>
        <taxon>Metazoa</taxon>
        <taxon>Ecdysozoa</taxon>
        <taxon>Arthropoda</taxon>
        <taxon>Hexapoda</taxon>
        <taxon>Insecta</taxon>
        <taxon>Pterygota</taxon>
        <taxon>Neoptera</taxon>
        <taxon>Paraneoptera</taxon>
        <taxon>Hemiptera</taxon>
        <taxon>Heteroptera</taxon>
        <taxon>Panheteroptera</taxon>
        <taxon>Pentatomomorpha</taxon>
        <taxon>Pentatomoidea</taxon>
        <taxon>Pentatomidae</taxon>
        <taxon>Pentatominae</taxon>
        <taxon>Nezara</taxon>
    </lineage>
</organism>
<reference evidence="1" key="1">
    <citation type="submission" date="2022-01" db="EMBL/GenBank/DDBJ databases">
        <authorList>
            <person name="King R."/>
        </authorList>
    </citation>
    <scope>NUCLEOTIDE SEQUENCE</scope>
</reference>
<evidence type="ECO:0000313" key="1">
    <source>
        <dbReference type="EMBL" id="CAH1390900.1"/>
    </source>
</evidence>
<dbReference type="AlphaFoldDB" id="A0A9P0H2D3"/>
<sequence>MKVGWFLNSALNDQVYHLAQQWNPNTATAVGKGLMKKNMTDFLSPGLSKNPGISFSIFDDPPSVEQCTSENSDHQ</sequence>
<gene>
    <name evidence="1" type="ORF">NEZAVI_LOCUS2015</name>
</gene>
<name>A0A9P0H2D3_NEZVI</name>
<keyword evidence="2" id="KW-1185">Reference proteome</keyword>
<dbReference type="Proteomes" id="UP001152798">
    <property type="component" value="Chromosome 1"/>
</dbReference>
<dbReference type="EMBL" id="OV725077">
    <property type="protein sequence ID" value="CAH1390900.1"/>
    <property type="molecule type" value="Genomic_DNA"/>
</dbReference>
<protein>
    <submittedName>
        <fullName evidence="1">Uncharacterized protein</fullName>
    </submittedName>
</protein>
<proteinExistence type="predicted"/>
<evidence type="ECO:0000313" key="2">
    <source>
        <dbReference type="Proteomes" id="UP001152798"/>
    </source>
</evidence>